<sequence>MAPATGSKRNKGAGRSTANNLPLKERLKARGAFTEATVDQTRSTGNYAPLFSPVKPTRRSVKGKTRSQTTDANTSKTVMHEYFPRKSVSGRSSLAHSRSHPKGSGKEDSFAFMLDPEEVARVKKKSAALLVSLTGEEADCSDVQIVDTASLDRLQGERATVTDGDAVCIPLLYNPRGASYAMMRLPPLSHFGPFINTGGVMVLVFIDVPVGKLFYESLNLTGKRRIACPRQAHVLVLPDDVFKLHNESDAAGACVIVLSCRKDGKEFNIEQHVQGAFLTPVR</sequence>
<dbReference type="EMBL" id="BPLF01000001">
    <property type="protein sequence ID" value="GIX60791.1"/>
    <property type="molecule type" value="Genomic_DNA"/>
</dbReference>
<name>A0AAV4LNX8_BABCB</name>
<dbReference type="Proteomes" id="UP001497744">
    <property type="component" value="Unassembled WGS sequence"/>
</dbReference>
<comment type="caution">
    <text evidence="2">The sequence shown here is derived from an EMBL/GenBank/DDBJ whole genome shotgun (WGS) entry which is preliminary data.</text>
</comment>
<feature type="compositionally biased region" description="Polar residues" evidence="1">
    <location>
        <begin position="37"/>
        <end position="46"/>
    </location>
</feature>
<feature type="region of interest" description="Disordered" evidence="1">
    <location>
        <begin position="1"/>
        <end position="109"/>
    </location>
</feature>
<accession>A0AAV4LNX8</accession>
<organism evidence="2 3">
    <name type="scientific">Babesia caballi</name>
    <dbReference type="NCBI Taxonomy" id="5871"/>
    <lineage>
        <taxon>Eukaryota</taxon>
        <taxon>Sar</taxon>
        <taxon>Alveolata</taxon>
        <taxon>Apicomplexa</taxon>
        <taxon>Aconoidasida</taxon>
        <taxon>Piroplasmida</taxon>
        <taxon>Babesiidae</taxon>
        <taxon>Babesia</taxon>
    </lineage>
</organism>
<dbReference type="GeneID" id="94192274"/>
<evidence type="ECO:0000313" key="2">
    <source>
        <dbReference type="EMBL" id="GIX60791.1"/>
    </source>
</evidence>
<reference evidence="2 3" key="1">
    <citation type="submission" date="2021-06" db="EMBL/GenBank/DDBJ databases">
        <title>Genome sequence of Babesia caballi.</title>
        <authorList>
            <person name="Yamagishi J."/>
            <person name="Kidaka T."/>
            <person name="Ochi A."/>
        </authorList>
    </citation>
    <scope>NUCLEOTIDE SEQUENCE [LARGE SCALE GENOMIC DNA]</scope>
    <source>
        <strain evidence="2">USDA-D6B2</strain>
    </source>
</reference>
<keyword evidence="3" id="KW-1185">Reference proteome</keyword>
<protein>
    <submittedName>
        <fullName evidence="2">Uncharacterized protein</fullName>
    </submittedName>
</protein>
<evidence type="ECO:0000256" key="1">
    <source>
        <dbReference type="SAM" id="MobiDB-lite"/>
    </source>
</evidence>
<dbReference type="RefSeq" id="XP_067712862.1">
    <property type="nucleotide sequence ID" value="XM_067856761.1"/>
</dbReference>
<feature type="compositionally biased region" description="Basic residues" evidence="1">
    <location>
        <begin position="56"/>
        <end position="65"/>
    </location>
</feature>
<feature type="compositionally biased region" description="Polar residues" evidence="1">
    <location>
        <begin position="66"/>
        <end position="77"/>
    </location>
</feature>
<gene>
    <name evidence="2" type="ORF">BcabD6B2_02260</name>
</gene>
<proteinExistence type="predicted"/>
<dbReference type="AlphaFoldDB" id="A0AAV4LNX8"/>
<evidence type="ECO:0000313" key="3">
    <source>
        <dbReference type="Proteomes" id="UP001497744"/>
    </source>
</evidence>